<gene>
    <name evidence="5" type="ORF">SAMN04489707_1003169</name>
</gene>
<accession>A0A1I7FZD5</accession>
<evidence type="ECO:0000259" key="4">
    <source>
        <dbReference type="Pfam" id="PF13511"/>
    </source>
</evidence>
<feature type="compositionally biased region" description="Low complexity" evidence="2">
    <location>
        <begin position="58"/>
        <end position="69"/>
    </location>
</feature>
<feature type="chain" id="PRO_5010318809" description="DUF4124 domain-containing protein" evidence="3">
    <location>
        <begin position="25"/>
        <end position="175"/>
    </location>
</feature>
<organism evidence="5 6">
    <name type="scientific">Paenacidovorax caeni</name>
    <dbReference type="NCBI Taxonomy" id="343013"/>
    <lineage>
        <taxon>Bacteria</taxon>
        <taxon>Pseudomonadati</taxon>
        <taxon>Pseudomonadota</taxon>
        <taxon>Betaproteobacteria</taxon>
        <taxon>Burkholderiales</taxon>
        <taxon>Comamonadaceae</taxon>
        <taxon>Paenacidovorax</taxon>
    </lineage>
</organism>
<feature type="coiled-coil region" evidence="1">
    <location>
        <begin position="96"/>
        <end position="174"/>
    </location>
</feature>
<keyword evidence="6" id="KW-1185">Reference proteome</keyword>
<dbReference type="RefSeq" id="WP_054254604.1">
    <property type="nucleotide sequence ID" value="NZ_CYIG01000001.1"/>
</dbReference>
<evidence type="ECO:0000313" key="6">
    <source>
        <dbReference type="Proteomes" id="UP000183656"/>
    </source>
</evidence>
<protein>
    <recommendedName>
        <fullName evidence="4">DUF4124 domain-containing protein</fullName>
    </recommendedName>
</protein>
<reference evidence="5 6" key="1">
    <citation type="submission" date="2016-10" db="EMBL/GenBank/DDBJ databases">
        <authorList>
            <person name="de Groot N.N."/>
        </authorList>
    </citation>
    <scope>NUCLEOTIDE SEQUENCE [LARGE SCALE GENOMIC DNA]</scope>
    <source>
        <strain evidence="5 6">R-24608</strain>
    </source>
</reference>
<keyword evidence="1" id="KW-0175">Coiled coil</keyword>
<proteinExistence type="predicted"/>
<name>A0A1I7FZD5_9BURK</name>
<dbReference type="Proteomes" id="UP000183656">
    <property type="component" value="Unassembled WGS sequence"/>
</dbReference>
<dbReference type="EMBL" id="FPBX01000003">
    <property type="protein sequence ID" value="SFU41602.1"/>
    <property type="molecule type" value="Genomic_DNA"/>
</dbReference>
<dbReference type="AlphaFoldDB" id="A0A1I7FZD5"/>
<dbReference type="InterPro" id="IPR025392">
    <property type="entry name" value="DUF4124"/>
</dbReference>
<feature type="signal peptide" evidence="3">
    <location>
        <begin position="1"/>
        <end position="24"/>
    </location>
</feature>
<evidence type="ECO:0000256" key="1">
    <source>
        <dbReference type="SAM" id="Coils"/>
    </source>
</evidence>
<dbReference type="OrthoDB" id="8904499at2"/>
<feature type="domain" description="DUF4124" evidence="4">
    <location>
        <begin position="24"/>
        <end position="64"/>
    </location>
</feature>
<feature type="region of interest" description="Disordered" evidence="2">
    <location>
        <begin position="55"/>
        <end position="79"/>
    </location>
</feature>
<sequence length="175" mass="19106">MRKMTWAMAVMATAMLLPATPVWAIYKCLGPDGKVTFQDASCPGQGEEIEVKLPTGPAVPASAPVKRAPAPAPAAKKEGVFGERWQRRATLETSGLANAQADLEEQRAQCARERAALAERQTLAEQRRTVVGRLQAQEVAQEMEEAEEACNARIKALEAELRKLEEELNGLQQKP</sequence>
<evidence type="ECO:0000256" key="2">
    <source>
        <dbReference type="SAM" id="MobiDB-lite"/>
    </source>
</evidence>
<evidence type="ECO:0000256" key="3">
    <source>
        <dbReference type="SAM" id="SignalP"/>
    </source>
</evidence>
<keyword evidence="3" id="KW-0732">Signal</keyword>
<dbReference type="Pfam" id="PF13511">
    <property type="entry name" value="DUF4124"/>
    <property type="match status" value="1"/>
</dbReference>
<evidence type="ECO:0000313" key="5">
    <source>
        <dbReference type="EMBL" id="SFU41602.1"/>
    </source>
</evidence>